<protein>
    <submittedName>
        <fullName evidence="2">BQ5605_C021g09375 protein</fullName>
    </submittedName>
</protein>
<dbReference type="EMBL" id="FQNC01000083">
    <property type="protein sequence ID" value="SGZ21515.1"/>
    <property type="molecule type" value="Genomic_DNA"/>
</dbReference>
<dbReference type="PANTHER" id="PTHR39474:SF1">
    <property type="entry name" value="FUNGAL SPECIFIC TRANSCRIPTION FACTOR"/>
    <property type="match status" value="1"/>
</dbReference>
<dbReference type="STRING" id="796604.A0A2X0PL07"/>
<feature type="region of interest" description="Disordered" evidence="1">
    <location>
        <begin position="131"/>
        <end position="158"/>
    </location>
</feature>
<feature type="region of interest" description="Disordered" evidence="1">
    <location>
        <begin position="1"/>
        <end position="43"/>
    </location>
</feature>
<evidence type="ECO:0000313" key="2">
    <source>
        <dbReference type="EMBL" id="SGZ21515.1"/>
    </source>
</evidence>
<feature type="compositionally biased region" description="Basic and acidic residues" evidence="1">
    <location>
        <begin position="131"/>
        <end position="143"/>
    </location>
</feature>
<dbReference type="AlphaFoldDB" id="A0A2X0PL07"/>
<sequence>MTSLQEPMTESSSSEQTSPTKSTSLSTTPMLALPAPETRSADDPIRLNVTTGESYSLYERLGPTIVASDGSEYPHQPRVFVWVRFGLAKYGLCFAALSRIGNWAEMDELERSRVLRVLGKRNQIRLEAKRNEQELEQYQRRTEAGATDEGDNHGRPAP</sequence>
<keyword evidence="3" id="KW-1185">Reference proteome</keyword>
<organism evidence="2 3">
    <name type="scientific">Microbotryum silenes-dioicae</name>
    <dbReference type="NCBI Taxonomy" id="796604"/>
    <lineage>
        <taxon>Eukaryota</taxon>
        <taxon>Fungi</taxon>
        <taxon>Dikarya</taxon>
        <taxon>Basidiomycota</taxon>
        <taxon>Pucciniomycotina</taxon>
        <taxon>Microbotryomycetes</taxon>
        <taxon>Microbotryales</taxon>
        <taxon>Microbotryaceae</taxon>
        <taxon>Microbotryum</taxon>
    </lineage>
</organism>
<evidence type="ECO:0000256" key="1">
    <source>
        <dbReference type="SAM" id="MobiDB-lite"/>
    </source>
</evidence>
<feature type="compositionally biased region" description="Low complexity" evidence="1">
    <location>
        <begin position="9"/>
        <end position="29"/>
    </location>
</feature>
<proteinExistence type="predicted"/>
<dbReference type="PANTHER" id="PTHR39474">
    <property type="entry name" value="UNNAMED PRODUCT"/>
    <property type="match status" value="1"/>
</dbReference>
<reference evidence="2 3" key="1">
    <citation type="submission" date="2016-11" db="EMBL/GenBank/DDBJ databases">
        <authorList>
            <person name="Jaros S."/>
            <person name="Januszkiewicz K."/>
            <person name="Wedrychowicz H."/>
        </authorList>
    </citation>
    <scope>NUCLEOTIDE SEQUENCE [LARGE SCALE GENOMIC DNA]</scope>
</reference>
<evidence type="ECO:0000313" key="3">
    <source>
        <dbReference type="Proteomes" id="UP000249464"/>
    </source>
</evidence>
<accession>A0A2X0PL07</accession>
<gene>
    <name evidence="2" type="primary">BQ5605_C021g09375</name>
    <name evidence="2" type="ORF">BQ5605_C021G09375</name>
</gene>
<dbReference type="Proteomes" id="UP000249464">
    <property type="component" value="Unassembled WGS sequence"/>
</dbReference>
<name>A0A2X0PL07_9BASI</name>